<gene>
    <name evidence="5" type="ORF">GCM10009688_17930</name>
</gene>
<dbReference type="InterPro" id="IPR012337">
    <property type="entry name" value="RNaseH-like_sf"/>
</dbReference>
<evidence type="ECO:0000313" key="5">
    <source>
        <dbReference type="EMBL" id="GAA1913344.1"/>
    </source>
</evidence>
<dbReference type="InterPro" id="IPR013520">
    <property type="entry name" value="Ribonucl_H"/>
</dbReference>
<dbReference type="EMBL" id="BAAALV010000002">
    <property type="protein sequence ID" value="GAA1913344.1"/>
    <property type="molecule type" value="Genomic_DNA"/>
</dbReference>
<evidence type="ECO:0000256" key="1">
    <source>
        <dbReference type="ARBA" id="ARBA00022722"/>
    </source>
</evidence>
<dbReference type="SUPFAM" id="SSF53098">
    <property type="entry name" value="Ribonuclease H-like"/>
    <property type="match status" value="1"/>
</dbReference>
<reference evidence="5 6" key="1">
    <citation type="journal article" date="2019" name="Int. J. Syst. Evol. Microbiol.">
        <title>The Global Catalogue of Microorganisms (GCM) 10K type strain sequencing project: providing services to taxonomists for standard genome sequencing and annotation.</title>
        <authorList>
            <consortium name="The Broad Institute Genomics Platform"/>
            <consortium name="The Broad Institute Genome Sequencing Center for Infectious Disease"/>
            <person name="Wu L."/>
            <person name="Ma J."/>
        </authorList>
    </citation>
    <scope>NUCLEOTIDE SEQUENCE [LARGE SCALE GENOMIC DNA]</scope>
    <source>
        <strain evidence="5 6">JCM 13316</strain>
    </source>
</reference>
<keyword evidence="2" id="KW-0378">Hydrolase</keyword>
<feature type="domain" description="Exonuclease" evidence="4">
    <location>
        <begin position="7"/>
        <end position="182"/>
    </location>
</feature>
<protein>
    <submittedName>
        <fullName evidence="5">3'-5' exonuclease</fullName>
    </submittedName>
</protein>
<proteinExistence type="predicted"/>
<comment type="caution">
    <text evidence="5">The sequence shown here is derived from an EMBL/GenBank/DDBJ whole genome shotgun (WGS) entry which is preliminary data.</text>
</comment>
<evidence type="ECO:0000313" key="6">
    <source>
        <dbReference type="Proteomes" id="UP001500784"/>
    </source>
</evidence>
<keyword evidence="1" id="KW-0540">Nuclease</keyword>
<keyword evidence="3 5" id="KW-0269">Exonuclease</keyword>
<sequence length="268" mass="28421">MSWHELPRASFDLETTGRDPQLARIVTASIILVDGSGNVLTHHEWLVDPGVEIPAEAAAIHGVSTEKARSEGISAAEAVRQISSVLAETFAAGIPVLAFNASYDFTVLAREAERHGCTAPVPFPVIDPYIMDKQADRFRRGKRTLTAMAEHYGVAFDNAHTSAADVMATLAVGAAVAAAFPVMAQDARTMHALQVQWAAEQAASFQAYLRRRDPEAIIDGSWPLKPAPVDAPVPLVPAAVQLPTVPAAAAPALVEEAGGQLVLELAPR</sequence>
<evidence type="ECO:0000259" key="4">
    <source>
        <dbReference type="SMART" id="SM00479"/>
    </source>
</evidence>
<dbReference type="PANTHER" id="PTHR30231:SF4">
    <property type="entry name" value="PROTEIN NEN2"/>
    <property type="match status" value="1"/>
</dbReference>
<dbReference type="GO" id="GO:0004527">
    <property type="term" value="F:exonuclease activity"/>
    <property type="evidence" value="ECO:0007669"/>
    <property type="project" value="UniProtKB-KW"/>
</dbReference>
<dbReference type="InterPro" id="IPR036397">
    <property type="entry name" value="RNaseH_sf"/>
</dbReference>
<dbReference type="CDD" id="cd06127">
    <property type="entry name" value="DEDDh"/>
    <property type="match status" value="1"/>
</dbReference>
<dbReference type="Proteomes" id="UP001500784">
    <property type="component" value="Unassembled WGS sequence"/>
</dbReference>
<dbReference type="Gene3D" id="3.30.420.10">
    <property type="entry name" value="Ribonuclease H-like superfamily/Ribonuclease H"/>
    <property type="match status" value="1"/>
</dbReference>
<evidence type="ECO:0000256" key="2">
    <source>
        <dbReference type="ARBA" id="ARBA00022801"/>
    </source>
</evidence>
<keyword evidence="6" id="KW-1185">Reference proteome</keyword>
<dbReference type="Pfam" id="PF00929">
    <property type="entry name" value="RNase_T"/>
    <property type="match status" value="1"/>
</dbReference>
<dbReference type="NCBIfam" id="NF005927">
    <property type="entry name" value="PRK07942.1"/>
    <property type="match status" value="1"/>
</dbReference>
<dbReference type="PANTHER" id="PTHR30231">
    <property type="entry name" value="DNA POLYMERASE III SUBUNIT EPSILON"/>
    <property type="match status" value="1"/>
</dbReference>
<name>A0ABN2P8M3_9MICC</name>
<dbReference type="SMART" id="SM00479">
    <property type="entry name" value="EXOIII"/>
    <property type="match status" value="1"/>
</dbReference>
<evidence type="ECO:0000256" key="3">
    <source>
        <dbReference type="ARBA" id="ARBA00022839"/>
    </source>
</evidence>
<accession>A0ABN2P8M3</accession>
<organism evidence="5 6">
    <name type="scientific">Arthrobacter gandavensis</name>
    <dbReference type="NCBI Taxonomy" id="169960"/>
    <lineage>
        <taxon>Bacteria</taxon>
        <taxon>Bacillati</taxon>
        <taxon>Actinomycetota</taxon>
        <taxon>Actinomycetes</taxon>
        <taxon>Micrococcales</taxon>
        <taxon>Micrococcaceae</taxon>
        <taxon>Arthrobacter</taxon>
    </lineage>
</organism>